<feature type="compositionally biased region" description="Low complexity" evidence="1">
    <location>
        <begin position="621"/>
        <end position="656"/>
    </location>
</feature>
<organism evidence="2 3">
    <name type="scientific">Pyrrhoderma noxium</name>
    <dbReference type="NCBI Taxonomy" id="2282107"/>
    <lineage>
        <taxon>Eukaryota</taxon>
        <taxon>Fungi</taxon>
        <taxon>Dikarya</taxon>
        <taxon>Basidiomycota</taxon>
        <taxon>Agaricomycotina</taxon>
        <taxon>Agaricomycetes</taxon>
        <taxon>Hymenochaetales</taxon>
        <taxon>Hymenochaetaceae</taxon>
        <taxon>Pyrrhoderma</taxon>
    </lineage>
</organism>
<feature type="compositionally biased region" description="Basic and acidic residues" evidence="1">
    <location>
        <begin position="404"/>
        <end position="428"/>
    </location>
</feature>
<protein>
    <submittedName>
        <fullName evidence="2">Uncharacterized protein</fullName>
    </submittedName>
</protein>
<dbReference type="OrthoDB" id="2534759at2759"/>
<feature type="compositionally biased region" description="Basic and acidic residues" evidence="1">
    <location>
        <begin position="437"/>
        <end position="449"/>
    </location>
</feature>
<dbReference type="InParanoid" id="A0A286U5V6"/>
<feature type="region of interest" description="Disordered" evidence="1">
    <location>
        <begin position="403"/>
        <end position="449"/>
    </location>
</feature>
<accession>A0A286U5V6</accession>
<sequence length="708" mass="78942">MIMPSFTASPVALSPEEKLEVFEFPPSSTSTITEDAIAATSNASVKKARRQTAFYPNMNSSNRLQKPFSRSAAKRESVMALGSIEHLQHYFTKTGLAAKQDALKESKGLVPAIGGPNNRPLRPSLGSIQEFHLPPSPAIPVFNRPQYPPVEKTYEVDPEIIKPGVIKDLEAVAECWGFSRDPAVNTKPEDNFDVLTSLRLTTQLIRSVRNYCLSLPDESIAAQLHKTHFQPGNLKPNPKKRLVSNPNSDTDPLSRIRRSALETLTSLRALEERARLPLSDEAYDAQSDRLSSQDSRSPEPIITVLDDDENGYSTRHSPAQGHDVSFAISVVSVPGRDEAVPVWDDDEDIFDNVDDEKREVWDERLVLGGGWLYRQDIKLSDLSPECSIVSQYLDSVDEALFDGPSKDGTRGWEREAAERARAEREGKAKGRRSSLGKRRDEMSPERNDRRVVSTGILEAINNMSIAEEPEPMYHSEGEDSISDNELPDWAKRYSFSEDPMGRAHALLTVLLPNSLLPLLPSPYTSRVQLLTALSSGQLLCNAYNVGIRRSRKMWGYINKDAIHDIASLEARIEEDDDDEEARKKRKTGWTFRRTDNLRLWAGALKLRYNIPLTTPMSLPTLPSLPSLTLTSSDSSSLGRPKTPTTGPNSPNRSPSPARTKFIAGTGEVPLIEFDAKLVARRDPGWDNMLETVLHCWVRAVVDEKRGSR</sequence>
<dbReference type="AlphaFoldDB" id="A0A286U5V6"/>
<dbReference type="STRING" id="2282107.A0A286U5V6"/>
<dbReference type="EMBL" id="NBII01000011">
    <property type="protein sequence ID" value="PAV14950.1"/>
    <property type="molecule type" value="Genomic_DNA"/>
</dbReference>
<comment type="caution">
    <text evidence="2">The sequence shown here is derived from an EMBL/GenBank/DDBJ whole genome shotgun (WGS) entry which is preliminary data.</text>
</comment>
<gene>
    <name evidence="2" type="ORF">PNOK_0950300</name>
</gene>
<dbReference type="Proteomes" id="UP000217199">
    <property type="component" value="Unassembled WGS sequence"/>
</dbReference>
<evidence type="ECO:0000313" key="3">
    <source>
        <dbReference type="Proteomes" id="UP000217199"/>
    </source>
</evidence>
<dbReference type="PANTHER" id="PTHR38702">
    <property type="entry name" value="CALPONIN-HOMOLOGY (CH) DOMAIN-CONTAINING PROTEIN"/>
    <property type="match status" value="1"/>
</dbReference>
<feature type="region of interest" description="Disordered" evidence="1">
    <location>
        <begin position="621"/>
        <end position="660"/>
    </location>
</feature>
<proteinExistence type="predicted"/>
<reference evidence="2 3" key="1">
    <citation type="journal article" date="2017" name="Mol. Ecol.">
        <title>Comparative and population genomic landscape of Phellinus noxius: A hypervariable fungus causing root rot in trees.</title>
        <authorList>
            <person name="Chung C.L."/>
            <person name="Lee T.J."/>
            <person name="Akiba M."/>
            <person name="Lee H.H."/>
            <person name="Kuo T.H."/>
            <person name="Liu D."/>
            <person name="Ke H.M."/>
            <person name="Yokoi T."/>
            <person name="Roa M.B."/>
            <person name="Lu M.J."/>
            <person name="Chang Y.Y."/>
            <person name="Ann P.J."/>
            <person name="Tsai J.N."/>
            <person name="Chen C.Y."/>
            <person name="Tzean S.S."/>
            <person name="Ota Y."/>
            <person name="Hattori T."/>
            <person name="Sahashi N."/>
            <person name="Liou R.F."/>
            <person name="Kikuchi T."/>
            <person name="Tsai I.J."/>
        </authorList>
    </citation>
    <scope>NUCLEOTIDE SEQUENCE [LARGE SCALE GENOMIC DNA]</scope>
    <source>
        <strain evidence="2 3">FFPRI411160</strain>
    </source>
</reference>
<name>A0A286U5V6_9AGAM</name>
<evidence type="ECO:0000256" key="1">
    <source>
        <dbReference type="SAM" id="MobiDB-lite"/>
    </source>
</evidence>
<evidence type="ECO:0000313" key="2">
    <source>
        <dbReference type="EMBL" id="PAV14950.1"/>
    </source>
</evidence>
<feature type="region of interest" description="Disordered" evidence="1">
    <location>
        <begin position="228"/>
        <end position="256"/>
    </location>
</feature>
<keyword evidence="3" id="KW-1185">Reference proteome</keyword>
<dbReference type="PANTHER" id="PTHR38702:SF1">
    <property type="entry name" value="CALPONIN-HOMOLOGY (CH) DOMAIN-CONTAINING PROTEIN"/>
    <property type="match status" value="1"/>
</dbReference>
<feature type="region of interest" description="Disordered" evidence="1">
    <location>
        <begin position="281"/>
        <end position="300"/>
    </location>
</feature>